<evidence type="ECO:0000256" key="2">
    <source>
        <dbReference type="SAM" id="MobiDB-lite"/>
    </source>
</evidence>
<accession>A0ABN8HJH8</accession>
<dbReference type="Pfam" id="PF13439">
    <property type="entry name" value="Glyco_transf_4"/>
    <property type="match status" value="1"/>
</dbReference>
<dbReference type="Pfam" id="PF00132">
    <property type="entry name" value="Hexapep"/>
    <property type="match status" value="1"/>
</dbReference>
<dbReference type="InterPro" id="IPR001451">
    <property type="entry name" value="Hexapep"/>
</dbReference>
<dbReference type="Gene3D" id="3.40.50.2000">
    <property type="entry name" value="Glycogen Phosphorylase B"/>
    <property type="match status" value="2"/>
</dbReference>
<dbReference type="EMBL" id="OW150024">
    <property type="protein sequence ID" value="CAH2031389.1"/>
    <property type="molecule type" value="Genomic_DNA"/>
</dbReference>
<dbReference type="InterPro" id="IPR045304">
    <property type="entry name" value="LbH_SAT"/>
</dbReference>
<dbReference type="EC" id="2.3.1.30" evidence="4"/>
<dbReference type="Pfam" id="PF13692">
    <property type="entry name" value="Glyco_trans_1_4"/>
    <property type="match status" value="1"/>
</dbReference>
<sequence length="588" mass="64565">MFETISADLKRLSPSQRPSLRSLLAGLLSQGFQAILVFRLFNWLHRHGYSGQPLRFICERFIEITTGISIPACCSIGPGLRIHHFGGIIFHPSVVLGENCTLYHGVTIGDRGGWGRAARIGNNVLIGAGAKIIGEICIGDNCIVGANAVVTRSVPPNTVVVGSPCRCKPRSDETAATSPPAPRPVPRIMDFRGTYKGGGGPDKTVLNSAARHDPARVFVMVVYLRQPRDDQFQIPAMAARLGIRYTDVPDGATLDMACLRRLREIVTGNDLRVIHTHDDKTLLYAWLLSLQVPGLSIMHTCHSHALPRPGDFGSWRSFAAYRLRRRVLAFLMQRHCKPIITVSADTRKRLIDAGLKGTEVAVLHNGIDLAVWRPETARPVLKDELRLAEGDLLVGTVARITPEKDLPTFYRVAEAVALQRPGVRFVIVGDGYGDELARAREEVQRRSLEQLIVFTGHRTDLLDVYASLDVFLMTSVTEGMPNTLLEAMAMGVPSVATAVGGIPELLHPDWGGFLAPAGDVAGLAGRVAELLADPELRRHAGSACRRRVESRFSFEQRVRRMEEYYDWFAGCSPCPPEQTPGTEEAHHA</sequence>
<reference evidence="4 5" key="1">
    <citation type="submission" date="2022-03" db="EMBL/GenBank/DDBJ databases">
        <authorList>
            <person name="Koch H."/>
        </authorList>
    </citation>
    <scope>NUCLEOTIDE SEQUENCE [LARGE SCALE GENOMIC DNA]</scope>
    <source>
        <strain evidence="4 5">G1</strain>
    </source>
</reference>
<feature type="domain" description="Glycosyltransferase subfamily 4-like N-terminal" evidence="3">
    <location>
        <begin position="199"/>
        <end position="370"/>
    </location>
</feature>
<dbReference type="InterPro" id="IPR011004">
    <property type="entry name" value="Trimer_LpxA-like_sf"/>
</dbReference>
<proteinExistence type="inferred from homology"/>
<feature type="region of interest" description="Disordered" evidence="2">
    <location>
        <begin position="168"/>
        <end position="187"/>
    </location>
</feature>
<dbReference type="PANTHER" id="PTHR45947">
    <property type="entry name" value="SULFOQUINOVOSYL TRANSFERASE SQD2"/>
    <property type="match status" value="1"/>
</dbReference>
<gene>
    <name evidence="4" type="ORF">GEAMG1_1559</name>
</gene>
<keyword evidence="4" id="KW-0012">Acyltransferase</keyword>
<comment type="similarity">
    <text evidence="1">Belongs to the transferase hexapeptide repeat family.</text>
</comment>
<dbReference type="SUPFAM" id="SSF53756">
    <property type="entry name" value="UDP-Glycosyltransferase/glycogen phosphorylase"/>
    <property type="match status" value="1"/>
</dbReference>
<evidence type="ECO:0000313" key="5">
    <source>
        <dbReference type="Proteomes" id="UP001295463"/>
    </source>
</evidence>
<evidence type="ECO:0000313" key="4">
    <source>
        <dbReference type="EMBL" id="CAH2031389.1"/>
    </source>
</evidence>
<dbReference type="CDD" id="cd03354">
    <property type="entry name" value="LbH_SAT"/>
    <property type="match status" value="1"/>
</dbReference>
<evidence type="ECO:0000256" key="1">
    <source>
        <dbReference type="ARBA" id="ARBA00007274"/>
    </source>
</evidence>
<keyword evidence="5" id="KW-1185">Reference proteome</keyword>
<dbReference type="Gene3D" id="2.160.10.10">
    <property type="entry name" value="Hexapeptide repeat proteins"/>
    <property type="match status" value="1"/>
</dbReference>
<name>A0ABN8HJH8_9BACT</name>
<protein>
    <submittedName>
        <fullName evidence="4">Serine O-acetyltransferase</fullName>
        <ecNumber evidence="4">2.3.1.30</ecNumber>
    </submittedName>
</protein>
<dbReference type="CDD" id="cd03801">
    <property type="entry name" value="GT4_PimA-like"/>
    <property type="match status" value="1"/>
</dbReference>
<dbReference type="RefSeq" id="WP_305732216.1">
    <property type="nucleotide sequence ID" value="NZ_OW150024.1"/>
</dbReference>
<dbReference type="InterPro" id="IPR050194">
    <property type="entry name" value="Glycosyltransferase_grp1"/>
</dbReference>
<dbReference type="GO" id="GO:0009001">
    <property type="term" value="F:serine O-acetyltransferase activity"/>
    <property type="evidence" value="ECO:0007669"/>
    <property type="project" value="UniProtKB-EC"/>
</dbReference>
<dbReference type="InterPro" id="IPR028098">
    <property type="entry name" value="Glyco_trans_4-like_N"/>
</dbReference>
<evidence type="ECO:0000259" key="3">
    <source>
        <dbReference type="Pfam" id="PF13439"/>
    </source>
</evidence>
<organism evidence="4 5">
    <name type="scientific">Trichlorobacter ammonificans</name>
    <dbReference type="NCBI Taxonomy" id="2916410"/>
    <lineage>
        <taxon>Bacteria</taxon>
        <taxon>Pseudomonadati</taxon>
        <taxon>Thermodesulfobacteriota</taxon>
        <taxon>Desulfuromonadia</taxon>
        <taxon>Geobacterales</taxon>
        <taxon>Geobacteraceae</taxon>
        <taxon>Trichlorobacter</taxon>
    </lineage>
</organism>
<dbReference type="SUPFAM" id="SSF51161">
    <property type="entry name" value="Trimeric LpxA-like enzymes"/>
    <property type="match status" value="1"/>
</dbReference>
<keyword evidence="4" id="KW-0808">Transferase</keyword>
<dbReference type="PANTHER" id="PTHR45947:SF3">
    <property type="entry name" value="SULFOQUINOVOSYL TRANSFERASE SQD2"/>
    <property type="match status" value="1"/>
</dbReference>
<dbReference type="Proteomes" id="UP001295463">
    <property type="component" value="Chromosome"/>
</dbReference>